<dbReference type="AlphaFoldDB" id="A0A401XN65"/>
<proteinExistence type="predicted"/>
<accession>A0A401XN65</accession>
<reference evidence="1 2" key="1">
    <citation type="submission" date="2018-11" db="EMBL/GenBank/DDBJ databases">
        <title>Schleiferia aggregans sp. nov., a moderately thermophilic heterotrophic bacterium isolated from microbial mats at a terrestrial hot spring.</title>
        <authorList>
            <person name="Iino T."/>
            <person name="Ohkuma M."/>
            <person name="Haruta S."/>
        </authorList>
    </citation>
    <scope>NUCLEOTIDE SEQUENCE [LARGE SCALE GENOMIC DNA]</scope>
    <source>
        <strain evidence="1 2">LA</strain>
    </source>
</reference>
<dbReference type="Pfam" id="PF09912">
    <property type="entry name" value="DUF2141"/>
    <property type="match status" value="1"/>
</dbReference>
<dbReference type="Proteomes" id="UP000286715">
    <property type="component" value="Unassembled WGS sequence"/>
</dbReference>
<evidence type="ECO:0000313" key="2">
    <source>
        <dbReference type="Proteomes" id="UP000286715"/>
    </source>
</evidence>
<protein>
    <recommendedName>
        <fullName evidence="3">DUF2141 domain-containing protein</fullName>
    </recommendedName>
</protein>
<dbReference type="InterPro" id="IPR018673">
    <property type="entry name" value="DUF2141"/>
</dbReference>
<dbReference type="OrthoDB" id="9788332at2"/>
<organism evidence="1 2">
    <name type="scientific">Thermaurantimonas aggregans</name>
    <dbReference type="NCBI Taxonomy" id="2173829"/>
    <lineage>
        <taxon>Bacteria</taxon>
        <taxon>Pseudomonadati</taxon>
        <taxon>Bacteroidota</taxon>
        <taxon>Flavobacteriia</taxon>
        <taxon>Flavobacteriales</taxon>
        <taxon>Schleiferiaceae</taxon>
        <taxon>Thermaurantimonas</taxon>
    </lineage>
</organism>
<evidence type="ECO:0000313" key="1">
    <source>
        <dbReference type="EMBL" id="GCD78413.1"/>
    </source>
</evidence>
<keyword evidence="2" id="KW-1185">Reference proteome</keyword>
<sequence>MKFFWLLIISLLNFYVSGQILIVEFEIQSAKDNGKVYLRLKNEQNSTVKESIIPVENKKATIRYTDLTPGNYSVEAFHDQNNNGKLDTNPFGIPREPYGFSNNVRGSFGPPDFELTLFQVSGMTTTKIRILLR</sequence>
<gene>
    <name evidence="1" type="ORF">JCM31826_18950</name>
</gene>
<comment type="caution">
    <text evidence="1">The sequence shown here is derived from an EMBL/GenBank/DDBJ whole genome shotgun (WGS) entry which is preliminary data.</text>
</comment>
<evidence type="ECO:0008006" key="3">
    <source>
        <dbReference type="Google" id="ProtNLM"/>
    </source>
</evidence>
<name>A0A401XN65_9FLAO</name>
<dbReference type="RefSeq" id="WP_124398471.1">
    <property type="nucleotide sequence ID" value="NZ_BHZE01000023.1"/>
</dbReference>
<dbReference type="EMBL" id="BHZE01000023">
    <property type="protein sequence ID" value="GCD78413.1"/>
    <property type="molecule type" value="Genomic_DNA"/>
</dbReference>